<dbReference type="Pfam" id="PF04883">
    <property type="entry name" value="HK97-gp10_like"/>
    <property type="match status" value="1"/>
</dbReference>
<dbReference type="Proteomes" id="UP001237780">
    <property type="component" value="Unassembled WGS sequence"/>
</dbReference>
<keyword evidence="2" id="KW-1185">Reference proteome</keyword>
<gene>
    <name evidence="1" type="ORF">QFZ34_002062</name>
</gene>
<organism evidence="1 2">
    <name type="scientific">Phyllobacterium ifriqiyense</name>
    <dbReference type="NCBI Taxonomy" id="314238"/>
    <lineage>
        <taxon>Bacteria</taxon>
        <taxon>Pseudomonadati</taxon>
        <taxon>Pseudomonadota</taxon>
        <taxon>Alphaproteobacteria</taxon>
        <taxon>Hyphomicrobiales</taxon>
        <taxon>Phyllobacteriaceae</taxon>
        <taxon>Phyllobacterium</taxon>
    </lineage>
</organism>
<protein>
    <submittedName>
        <fullName evidence="1">HK97 gp10 family phage protein</fullName>
    </submittedName>
</protein>
<dbReference type="EMBL" id="JAUSZT010000003">
    <property type="protein sequence ID" value="MDQ0996880.1"/>
    <property type="molecule type" value="Genomic_DNA"/>
</dbReference>
<reference evidence="1 2" key="1">
    <citation type="submission" date="2023-07" db="EMBL/GenBank/DDBJ databases">
        <title>Comparative genomics of wheat-associated soil bacteria to identify genetic determinants of phenazine resistance.</title>
        <authorList>
            <person name="Mouncey N."/>
        </authorList>
    </citation>
    <scope>NUCLEOTIDE SEQUENCE [LARGE SCALE GENOMIC DNA]</scope>
    <source>
        <strain evidence="1 2">W4I11</strain>
    </source>
</reference>
<accession>A0ABU0SAD2</accession>
<dbReference type="RefSeq" id="WP_307280163.1">
    <property type="nucleotide sequence ID" value="NZ_JAUSZT010000003.1"/>
</dbReference>
<comment type="caution">
    <text evidence="1">The sequence shown here is derived from an EMBL/GenBank/DDBJ whole genome shotgun (WGS) entry which is preliminary data.</text>
</comment>
<sequence>MAISGLKRLNKKFALLPKVARDAIRDAMAKSADEIVALMKSLVPKDSGELAESIGWTWGKAPDGSVVVAVATASDMTITIYAGSDAAYYARWVEFGTQKKSAQPFFFVAYRALRKRTKSRISRATTKAARKVAAS</sequence>
<evidence type="ECO:0000313" key="1">
    <source>
        <dbReference type="EMBL" id="MDQ0996880.1"/>
    </source>
</evidence>
<dbReference type="InterPro" id="IPR010064">
    <property type="entry name" value="HK97-gp10_tail"/>
</dbReference>
<name>A0ABU0SAD2_9HYPH</name>
<dbReference type="NCBIfam" id="TIGR01725">
    <property type="entry name" value="phge_HK97_gp10"/>
    <property type="match status" value="1"/>
</dbReference>
<proteinExistence type="predicted"/>
<evidence type="ECO:0000313" key="2">
    <source>
        <dbReference type="Proteomes" id="UP001237780"/>
    </source>
</evidence>